<evidence type="ECO:0000313" key="1">
    <source>
        <dbReference type="EMBL" id="OHA13287.1"/>
    </source>
</evidence>
<proteinExistence type="predicted"/>
<organism evidence="1 2">
    <name type="scientific">Candidatus Sungbacteria bacterium RIFCSPLOWO2_12_FULL_41_11</name>
    <dbReference type="NCBI Taxonomy" id="1802286"/>
    <lineage>
        <taxon>Bacteria</taxon>
        <taxon>Candidatus Sungiibacteriota</taxon>
    </lineage>
</organism>
<accession>A0A1G2LNU4</accession>
<name>A0A1G2LNU4_9BACT</name>
<dbReference type="Proteomes" id="UP000177171">
    <property type="component" value="Unassembled WGS sequence"/>
</dbReference>
<dbReference type="AlphaFoldDB" id="A0A1G2LNU4"/>
<sequence>MKKAGFILVKEKIEVITVSDTQSRIITLFRIETYPDALKKYFRESQHRFFSAETEESKNALYLSVRAYLDEDSEGRVRPAYTGFYYLRLAKEDVPGWRKIIDSEKILAEMKNKTVSGLTGISCVSRSEAPSEDAKKLKGATGTNSRLTPEYFNKFPIKADAFISLLFKELKDSYNLRFSASEVYPVVRLEIIEFPKELVGIISPIWNRAVLEYNSKNGRDWLKIINYGRLEKETSFFTVELSKSESLASSAKRAAKDIFNGFYFPSCIGQY</sequence>
<comment type="caution">
    <text evidence="1">The sequence shown here is derived from an EMBL/GenBank/DDBJ whole genome shotgun (WGS) entry which is preliminary data.</text>
</comment>
<dbReference type="EMBL" id="MHQY01000031">
    <property type="protein sequence ID" value="OHA13287.1"/>
    <property type="molecule type" value="Genomic_DNA"/>
</dbReference>
<reference evidence="1 2" key="1">
    <citation type="journal article" date="2016" name="Nat. Commun.">
        <title>Thousands of microbial genomes shed light on interconnected biogeochemical processes in an aquifer system.</title>
        <authorList>
            <person name="Anantharaman K."/>
            <person name="Brown C.T."/>
            <person name="Hug L.A."/>
            <person name="Sharon I."/>
            <person name="Castelle C.J."/>
            <person name="Probst A.J."/>
            <person name="Thomas B.C."/>
            <person name="Singh A."/>
            <person name="Wilkins M.J."/>
            <person name="Karaoz U."/>
            <person name="Brodie E.L."/>
            <person name="Williams K.H."/>
            <person name="Hubbard S.S."/>
            <person name="Banfield J.F."/>
        </authorList>
    </citation>
    <scope>NUCLEOTIDE SEQUENCE [LARGE SCALE GENOMIC DNA]</scope>
</reference>
<evidence type="ECO:0000313" key="2">
    <source>
        <dbReference type="Proteomes" id="UP000177171"/>
    </source>
</evidence>
<protein>
    <submittedName>
        <fullName evidence="1">Uncharacterized protein</fullName>
    </submittedName>
</protein>
<gene>
    <name evidence="1" type="ORF">A3G49_01390</name>
</gene>